<dbReference type="EMBL" id="BMAW01020909">
    <property type="protein sequence ID" value="GFT70652.1"/>
    <property type="molecule type" value="Genomic_DNA"/>
</dbReference>
<protein>
    <submittedName>
        <fullName evidence="3">Uncharacterized protein</fullName>
    </submittedName>
</protein>
<keyword evidence="1" id="KW-1133">Transmembrane helix</keyword>
<sequence>MMTTNIDFILEMAFRRHKLGLMLCCIILMLSVVATSTAQNDNQDSIPTYMLQNVASQSLPALQKQMDAPSLVEMIMFGLAGIPVYKAVGMLLPFLINRKSQSKQKDAGRVLNRHRTKRDLAYANQLLDLLISVEVSLEKYGVTEPQCQLKGTCEIYKRNANTIRSNQSQKNFIKLVNEMRREIQNPKVVPLAKYVFEYYEEAAERGEQQCDCDEMYPKCTDSMDQIFRRTKGKMPRRYYQSNF</sequence>
<evidence type="ECO:0000313" key="4">
    <source>
        <dbReference type="Proteomes" id="UP000887013"/>
    </source>
</evidence>
<organism evidence="3 4">
    <name type="scientific">Nephila pilipes</name>
    <name type="common">Giant wood spider</name>
    <name type="synonym">Nephila maculata</name>
    <dbReference type="NCBI Taxonomy" id="299642"/>
    <lineage>
        <taxon>Eukaryota</taxon>
        <taxon>Metazoa</taxon>
        <taxon>Ecdysozoa</taxon>
        <taxon>Arthropoda</taxon>
        <taxon>Chelicerata</taxon>
        <taxon>Arachnida</taxon>
        <taxon>Araneae</taxon>
        <taxon>Araneomorphae</taxon>
        <taxon>Entelegynae</taxon>
        <taxon>Araneoidea</taxon>
        <taxon>Nephilidae</taxon>
        <taxon>Nephila</taxon>
    </lineage>
</organism>
<feature type="transmembrane region" description="Helical" evidence="1">
    <location>
        <begin position="74"/>
        <end position="96"/>
    </location>
</feature>
<dbReference type="Proteomes" id="UP000887013">
    <property type="component" value="Unassembled WGS sequence"/>
</dbReference>
<keyword evidence="1" id="KW-0812">Transmembrane</keyword>
<keyword evidence="4" id="KW-1185">Reference proteome</keyword>
<feature type="signal peptide" evidence="2">
    <location>
        <begin position="1"/>
        <end position="38"/>
    </location>
</feature>
<evidence type="ECO:0000313" key="3">
    <source>
        <dbReference type="EMBL" id="GFT70652.1"/>
    </source>
</evidence>
<dbReference type="InterPro" id="IPR006631">
    <property type="entry name" value="DM4_12"/>
</dbReference>
<evidence type="ECO:0000256" key="2">
    <source>
        <dbReference type="SAM" id="SignalP"/>
    </source>
</evidence>
<keyword evidence="2" id="KW-0732">Signal</keyword>
<keyword evidence="1" id="KW-0472">Membrane</keyword>
<gene>
    <name evidence="3" type="primary">X975_15121</name>
    <name evidence="3" type="ORF">NPIL_513811</name>
</gene>
<reference evidence="3" key="1">
    <citation type="submission" date="2020-08" db="EMBL/GenBank/DDBJ databases">
        <title>Multicomponent nature underlies the extraordinary mechanical properties of spider dragline silk.</title>
        <authorList>
            <person name="Kono N."/>
            <person name="Nakamura H."/>
            <person name="Mori M."/>
            <person name="Yoshida Y."/>
            <person name="Ohtoshi R."/>
            <person name="Malay A.D."/>
            <person name="Moran D.A.P."/>
            <person name="Tomita M."/>
            <person name="Numata K."/>
            <person name="Arakawa K."/>
        </authorList>
    </citation>
    <scope>NUCLEOTIDE SEQUENCE</scope>
</reference>
<evidence type="ECO:0000256" key="1">
    <source>
        <dbReference type="SAM" id="Phobius"/>
    </source>
</evidence>
<name>A0A8X6TYH3_NEPPI</name>
<proteinExistence type="predicted"/>
<accession>A0A8X6TYH3</accession>
<dbReference type="Pfam" id="PF07841">
    <property type="entry name" value="DM4_12"/>
    <property type="match status" value="1"/>
</dbReference>
<dbReference type="AlphaFoldDB" id="A0A8X6TYH3"/>
<dbReference type="OrthoDB" id="6411932at2759"/>
<comment type="caution">
    <text evidence="3">The sequence shown here is derived from an EMBL/GenBank/DDBJ whole genome shotgun (WGS) entry which is preliminary data.</text>
</comment>
<feature type="chain" id="PRO_5036480828" evidence="2">
    <location>
        <begin position="39"/>
        <end position="243"/>
    </location>
</feature>